<dbReference type="Gene3D" id="3.60.21.10">
    <property type="match status" value="1"/>
</dbReference>
<proteinExistence type="predicted"/>
<dbReference type="PANTHER" id="PTHR30337:SF0">
    <property type="entry name" value="NUCLEASE SBCCD SUBUNIT D"/>
    <property type="match status" value="1"/>
</dbReference>
<gene>
    <name evidence="2" type="ORF">C7455_105228</name>
</gene>
<dbReference type="InterPro" id="IPR029052">
    <property type="entry name" value="Metallo-depent_PP-like"/>
</dbReference>
<name>A0A316GJ32_9RHOB</name>
<dbReference type="PIRSF" id="PIRSF033093">
    <property type="entry name" value="UCP_ML1119"/>
    <property type="match status" value="1"/>
</dbReference>
<evidence type="ECO:0000259" key="1">
    <source>
        <dbReference type="Pfam" id="PF00149"/>
    </source>
</evidence>
<dbReference type="EMBL" id="QGGW01000005">
    <property type="protein sequence ID" value="PWK60243.1"/>
    <property type="molecule type" value="Genomic_DNA"/>
</dbReference>
<evidence type="ECO:0000313" key="3">
    <source>
        <dbReference type="Proteomes" id="UP000245708"/>
    </source>
</evidence>
<reference evidence="2 3" key="1">
    <citation type="submission" date="2018-05" db="EMBL/GenBank/DDBJ databases">
        <title>Genomic Encyclopedia of Type Strains, Phase IV (KMG-IV): sequencing the most valuable type-strain genomes for metagenomic binning, comparative biology and taxonomic classification.</title>
        <authorList>
            <person name="Goeker M."/>
        </authorList>
    </citation>
    <scope>NUCLEOTIDE SEQUENCE [LARGE SCALE GENOMIC DNA]</scope>
    <source>
        <strain evidence="2 3">DSM 16097</strain>
    </source>
</reference>
<dbReference type="OrthoDB" id="9773856at2"/>
<comment type="caution">
    <text evidence="2">The sequence shown here is derived from an EMBL/GenBank/DDBJ whole genome shotgun (WGS) entry which is preliminary data.</text>
</comment>
<dbReference type="InterPro" id="IPR050535">
    <property type="entry name" value="DNA_Repair-Maintenance_Comp"/>
</dbReference>
<dbReference type="AlphaFoldDB" id="A0A316GJ32"/>
<dbReference type="Pfam" id="PF00149">
    <property type="entry name" value="Metallophos"/>
    <property type="match status" value="1"/>
</dbReference>
<dbReference type="InterPro" id="IPR014577">
    <property type="entry name" value="UCP033093_metalloPase"/>
</dbReference>
<evidence type="ECO:0000313" key="2">
    <source>
        <dbReference type="EMBL" id="PWK60243.1"/>
    </source>
</evidence>
<dbReference type="Proteomes" id="UP000245708">
    <property type="component" value="Unassembled WGS sequence"/>
</dbReference>
<dbReference type="RefSeq" id="WP_109668566.1">
    <property type="nucleotide sequence ID" value="NZ_QGGW01000005.1"/>
</dbReference>
<accession>A0A316GJ32</accession>
<dbReference type="InterPro" id="IPR004843">
    <property type="entry name" value="Calcineurin-like_PHP"/>
</dbReference>
<sequence>MVFRFLHSSDLHLGRRFANIAEPPDGNLRGRLMEARFAKIRALAGAAQAQGAGHVLLAGDTFDSATPSPQVLRQALIAMGEAAGVEWWLLPGNHDNLRHAEPVWDEITRDGPANVHALRDTSPVEIAPGVMLLPCPVPVRATGRDLTEGLPGIATPEGALRIGLAHGGVVDFTESGEQIPPDRDRSAGLDYLALGDWHGRLAVSARTQYSGTPEQDRFKHGVRGHCLAVTLTGAGAAPEVAEIVTGDFLWSDVALPLHEGEDAAAALEALLPATGRRDTLLRIRASGWATLAGHAALRAAAVRQAPEFALLDLVTEGLGTLHDVTDLDAIDHAGAMRLAAARLMDAAGDAALSEDDRDIAAAALNRLYVYATEAPR</sequence>
<dbReference type="GO" id="GO:0016787">
    <property type="term" value="F:hydrolase activity"/>
    <property type="evidence" value="ECO:0007669"/>
    <property type="project" value="InterPro"/>
</dbReference>
<dbReference type="PANTHER" id="PTHR30337">
    <property type="entry name" value="COMPONENT OF ATP-DEPENDENT DSDNA EXONUCLEASE"/>
    <property type="match status" value="1"/>
</dbReference>
<organism evidence="2 3">
    <name type="scientific">Roseicyclus mahoneyensis</name>
    <dbReference type="NCBI Taxonomy" id="164332"/>
    <lineage>
        <taxon>Bacteria</taxon>
        <taxon>Pseudomonadati</taxon>
        <taxon>Pseudomonadota</taxon>
        <taxon>Alphaproteobacteria</taxon>
        <taxon>Rhodobacterales</taxon>
        <taxon>Roseobacteraceae</taxon>
        <taxon>Roseicyclus</taxon>
    </lineage>
</organism>
<keyword evidence="3" id="KW-1185">Reference proteome</keyword>
<protein>
    <submittedName>
        <fullName evidence="2">Calcineurin-like phosphoesterase family protein</fullName>
    </submittedName>
</protein>
<dbReference type="SUPFAM" id="SSF56300">
    <property type="entry name" value="Metallo-dependent phosphatases"/>
    <property type="match status" value="1"/>
</dbReference>
<feature type="domain" description="Calcineurin-like phosphoesterase" evidence="1">
    <location>
        <begin position="3"/>
        <end position="168"/>
    </location>
</feature>